<proteinExistence type="predicted"/>
<accession>A0A511ADJ2</accession>
<name>A0A511ADJ2_9MICO</name>
<feature type="region of interest" description="Disordered" evidence="1">
    <location>
        <begin position="27"/>
        <end position="85"/>
    </location>
</feature>
<organism evidence="2 3">
    <name type="scientific">Microbacterium aerolatum</name>
    <dbReference type="NCBI Taxonomy" id="153731"/>
    <lineage>
        <taxon>Bacteria</taxon>
        <taxon>Bacillati</taxon>
        <taxon>Actinomycetota</taxon>
        <taxon>Actinomycetes</taxon>
        <taxon>Micrococcales</taxon>
        <taxon>Microbacteriaceae</taxon>
        <taxon>Microbacterium</taxon>
    </lineage>
</organism>
<gene>
    <name evidence="2" type="ORF">MAE01_14110</name>
</gene>
<dbReference type="AlphaFoldDB" id="A0A511ADJ2"/>
<evidence type="ECO:0000313" key="3">
    <source>
        <dbReference type="Proteomes" id="UP000321225"/>
    </source>
</evidence>
<dbReference type="Proteomes" id="UP000321225">
    <property type="component" value="Unassembled WGS sequence"/>
</dbReference>
<evidence type="ECO:0000256" key="1">
    <source>
        <dbReference type="SAM" id="MobiDB-lite"/>
    </source>
</evidence>
<sequence>MQQNREPEHPHFFERSVRVTAPVEREVMADDDLQASRNQRERQRRNPSARGGLKFKAQNDGSEDSNHPREAVDDGSSEPSPPLSH</sequence>
<protein>
    <submittedName>
        <fullName evidence="2">Uncharacterized protein</fullName>
    </submittedName>
</protein>
<dbReference type="EMBL" id="BJUW01000005">
    <property type="protein sequence ID" value="GEK86235.1"/>
    <property type="molecule type" value="Genomic_DNA"/>
</dbReference>
<keyword evidence="3" id="KW-1185">Reference proteome</keyword>
<evidence type="ECO:0000313" key="2">
    <source>
        <dbReference type="EMBL" id="GEK86235.1"/>
    </source>
</evidence>
<comment type="caution">
    <text evidence="2">The sequence shown here is derived from an EMBL/GenBank/DDBJ whole genome shotgun (WGS) entry which is preliminary data.</text>
</comment>
<reference evidence="2 3" key="1">
    <citation type="submission" date="2019-07" db="EMBL/GenBank/DDBJ databases">
        <title>Whole genome shotgun sequence of Microbacterium aerolatum NBRC 103071.</title>
        <authorList>
            <person name="Hosoyama A."/>
            <person name="Uohara A."/>
            <person name="Ohji S."/>
            <person name="Ichikawa N."/>
        </authorList>
    </citation>
    <scope>NUCLEOTIDE SEQUENCE [LARGE SCALE GENOMIC DNA]</scope>
    <source>
        <strain evidence="2 3">NBRC 103071</strain>
    </source>
</reference>